<evidence type="ECO:0000313" key="2">
    <source>
        <dbReference type="EMBL" id="KXZ51574.1"/>
    </source>
</evidence>
<dbReference type="AlphaFoldDB" id="A0A150GP45"/>
<protein>
    <submittedName>
        <fullName evidence="2">Uncharacterized protein</fullName>
    </submittedName>
</protein>
<name>A0A150GP45_GONPE</name>
<gene>
    <name evidence="2" type="ORF">GPECTOR_12g537</name>
</gene>
<reference evidence="3" key="1">
    <citation type="journal article" date="2016" name="Nat. Commun.">
        <title>The Gonium pectorale genome demonstrates co-option of cell cycle regulation during the evolution of multicellularity.</title>
        <authorList>
            <person name="Hanschen E.R."/>
            <person name="Marriage T.N."/>
            <person name="Ferris P.J."/>
            <person name="Hamaji T."/>
            <person name="Toyoda A."/>
            <person name="Fujiyama A."/>
            <person name="Neme R."/>
            <person name="Noguchi H."/>
            <person name="Minakuchi Y."/>
            <person name="Suzuki M."/>
            <person name="Kawai-Toyooka H."/>
            <person name="Smith D.R."/>
            <person name="Sparks H."/>
            <person name="Anderson J."/>
            <person name="Bakaric R."/>
            <person name="Luria V."/>
            <person name="Karger A."/>
            <person name="Kirschner M.W."/>
            <person name="Durand P.M."/>
            <person name="Michod R.E."/>
            <person name="Nozaki H."/>
            <person name="Olson B.J."/>
        </authorList>
    </citation>
    <scope>NUCLEOTIDE SEQUENCE [LARGE SCALE GENOMIC DNA]</scope>
    <source>
        <strain evidence="3">NIES-2863</strain>
    </source>
</reference>
<dbReference type="OrthoDB" id="3631276at2759"/>
<dbReference type="EMBL" id="LSYV01000013">
    <property type="protein sequence ID" value="KXZ51574.1"/>
    <property type="molecule type" value="Genomic_DNA"/>
</dbReference>
<keyword evidence="1" id="KW-0732">Signal</keyword>
<feature type="chain" id="PRO_5007562152" evidence="1">
    <location>
        <begin position="25"/>
        <end position="444"/>
    </location>
</feature>
<dbReference type="Proteomes" id="UP000075714">
    <property type="component" value="Unassembled WGS sequence"/>
</dbReference>
<evidence type="ECO:0000256" key="1">
    <source>
        <dbReference type="SAM" id="SignalP"/>
    </source>
</evidence>
<keyword evidence="3" id="KW-1185">Reference proteome</keyword>
<feature type="signal peptide" evidence="1">
    <location>
        <begin position="1"/>
        <end position="24"/>
    </location>
</feature>
<sequence length="444" mass="50622">MKRKAVHPLLLLCPSFIFAVSTFAIELSGNFIDCGENGVGILEEPAANFPTDVQQLYGNYFDDKETKSLEHTIRLRIVRNLGEDLATATSGMRVDKRRSWSPMLPAVTWCNGRWHVIVRLNDNHNHAWKISSFILTMAYDSAFRPVAEPRVLGHTTFFNDVQYTGLEDARLMVVDGRLKMFGTAYLPTKDHKPLARIAMVDAISSKTAVFEVQDAKLHEREKNWTPFIKNGSLHILYSFYPLVELKCGLDGRCEVVYHEFYCHTPPCKDALDKASLKSLWGGSFLRGGCPLIPWGSDGHYFGFAHTTIFDKERHKFGLRQIKAKASYRAHFIIYNSVARQVVYFSNPINFQRPLKDVVPAVHEDAVEYPSNFVMLPDGSMLLGLQYDNTYPFVFRLDGFVEVLNQVVGMDKSRRMDSTSSDVSGRPNLSDHAQRLFKEYMDRQK</sequence>
<comment type="caution">
    <text evidence="2">The sequence shown here is derived from an EMBL/GenBank/DDBJ whole genome shotgun (WGS) entry which is preliminary data.</text>
</comment>
<proteinExistence type="predicted"/>
<organism evidence="2 3">
    <name type="scientific">Gonium pectorale</name>
    <name type="common">Green alga</name>
    <dbReference type="NCBI Taxonomy" id="33097"/>
    <lineage>
        <taxon>Eukaryota</taxon>
        <taxon>Viridiplantae</taxon>
        <taxon>Chlorophyta</taxon>
        <taxon>core chlorophytes</taxon>
        <taxon>Chlorophyceae</taxon>
        <taxon>CS clade</taxon>
        <taxon>Chlamydomonadales</taxon>
        <taxon>Volvocaceae</taxon>
        <taxon>Gonium</taxon>
    </lineage>
</organism>
<accession>A0A150GP45</accession>
<evidence type="ECO:0000313" key="3">
    <source>
        <dbReference type="Proteomes" id="UP000075714"/>
    </source>
</evidence>